<proteinExistence type="predicted"/>
<evidence type="ECO:0000313" key="2">
    <source>
        <dbReference type="Proteomes" id="UP001142153"/>
    </source>
</evidence>
<dbReference type="RefSeq" id="WP_269895002.1">
    <property type="nucleotide sequence ID" value="NZ_JAPZPY010000007.1"/>
</dbReference>
<evidence type="ECO:0000313" key="1">
    <source>
        <dbReference type="EMBL" id="MCZ8380354.1"/>
    </source>
</evidence>
<keyword evidence="2" id="KW-1185">Reference proteome</keyword>
<gene>
    <name evidence="1" type="ORF">O6P37_15910</name>
</gene>
<dbReference type="EMBL" id="JAPZPY010000007">
    <property type="protein sequence ID" value="MCZ8380354.1"/>
    <property type="molecule type" value="Genomic_DNA"/>
</dbReference>
<comment type="caution">
    <text evidence="1">The sequence shown here is derived from an EMBL/GenBank/DDBJ whole genome shotgun (WGS) entry which is preliminary data.</text>
</comment>
<reference evidence="1" key="1">
    <citation type="submission" date="2022-12" db="EMBL/GenBank/DDBJ databases">
        <authorList>
            <person name="Deng Y."/>
            <person name="Zhang Y.-Q."/>
        </authorList>
    </citation>
    <scope>NUCLEOTIDE SEQUENCE</scope>
    <source>
        <strain evidence="1">CPCC 205372</strain>
    </source>
</reference>
<accession>A0ABT4PUV5</accession>
<dbReference type="Proteomes" id="UP001142153">
    <property type="component" value="Unassembled WGS sequence"/>
</dbReference>
<protein>
    <submittedName>
        <fullName evidence="1">Uncharacterized protein</fullName>
    </submittedName>
</protein>
<sequence>MTRRPASTPEHSELYDYLRQAAEAEASAQVHRPSAEKRLTAFANGQPLDVSVGDLPAWAHGGQPLHWWQRAIVTVSGRVEYYPDVGSRWLEENGL</sequence>
<name>A0ABT4PUV5_9MYCO</name>
<organism evidence="1 2">
    <name type="scientific">Mycobacterium hippophais</name>
    <dbReference type="NCBI Taxonomy" id="3016340"/>
    <lineage>
        <taxon>Bacteria</taxon>
        <taxon>Bacillati</taxon>
        <taxon>Actinomycetota</taxon>
        <taxon>Actinomycetes</taxon>
        <taxon>Mycobacteriales</taxon>
        <taxon>Mycobacteriaceae</taxon>
        <taxon>Mycobacterium</taxon>
    </lineage>
</organism>